<organism evidence="1 2">
    <name type="scientific">Drosophila madeirensis</name>
    <name type="common">Fruit fly</name>
    <dbReference type="NCBI Taxonomy" id="30013"/>
    <lineage>
        <taxon>Eukaryota</taxon>
        <taxon>Metazoa</taxon>
        <taxon>Ecdysozoa</taxon>
        <taxon>Arthropoda</taxon>
        <taxon>Hexapoda</taxon>
        <taxon>Insecta</taxon>
        <taxon>Pterygota</taxon>
        <taxon>Neoptera</taxon>
        <taxon>Endopterygota</taxon>
        <taxon>Diptera</taxon>
        <taxon>Brachycera</taxon>
        <taxon>Muscomorpha</taxon>
        <taxon>Ephydroidea</taxon>
        <taxon>Drosophilidae</taxon>
        <taxon>Drosophila</taxon>
        <taxon>Sophophora</taxon>
    </lineage>
</organism>
<accession>A0AAU9FKU8</accession>
<proteinExistence type="predicted"/>
<dbReference type="Proteomes" id="UP001500889">
    <property type="component" value="Chromosome J"/>
</dbReference>
<reference evidence="1 2" key="1">
    <citation type="submission" date="2024-02" db="EMBL/GenBank/DDBJ databases">
        <title>A chromosome-level genome assembly of Drosophila madeirensis, a fruit fly species endemic to Madeira island.</title>
        <authorList>
            <person name="Tomihara K."/>
            <person name="Llopart A."/>
            <person name="Yamamoto D."/>
        </authorList>
    </citation>
    <scope>NUCLEOTIDE SEQUENCE [LARGE SCALE GENOMIC DNA]</scope>
    <source>
        <strain evidence="1 2">RF1</strain>
    </source>
</reference>
<protein>
    <submittedName>
        <fullName evidence="1">Uncharacterized protein</fullName>
    </submittedName>
</protein>
<dbReference type="AlphaFoldDB" id="A0AAU9FKU8"/>
<name>A0AAU9FKU8_DROMD</name>
<evidence type="ECO:0000313" key="1">
    <source>
        <dbReference type="EMBL" id="BFF96551.1"/>
    </source>
</evidence>
<keyword evidence="2" id="KW-1185">Reference proteome</keyword>
<evidence type="ECO:0000313" key="2">
    <source>
        <dbReference type="Proteomes" id="UP001500889"/>
    </source>
</evidence>
<dbReference type="EMBL" id="AP029265">
    <property type="protein sequence ID" value="BFF96551.1"/>
    <property type="molecule type" value="Genomic_DNA"/>
</dbReference>
<sequence length="156" mass="17536">MFKLKTLRSEEAGLESGLKVCKKLEDDLGDCLDVVDRLSRKINDSVEGPPPVNSLGLFSTLESSSCSDLSSNSLLRQESEVGEMGTPVEARSGQQLNSSYVDMHTKFIKIKRALEGTLLLTKQISELSYRQRNKYYNIPDQITVYLENMTKKSPRQ</sequence>
<gene>
    <name evidence="1" type="ORF">DMAD_05167</name>
</gene>